<proteinExistence type="predicted"/>
<dbReference type="EMBL" id="DAAWBK010000056">
    <property type="protein sequence ID" value="HAF7184643.1"/>
    <property type="molecule type" value="Genomic_DNA"/>
</dbReference>
<dbReference type="AlphaFoldDB" id="A0A5I0FT80"/>
<reference evidence="2" key="2">
    <citation type="submission" date="2018-07" db="EMBL/GenBank/DDBJ databases">
        <authorList>
            <consortium name="NCBI Pathogen Detection Project"/>
        </authorList>
    </citation>
    <scope>NUCLEOTIDE SEQUENCE</scope>
    <source>
        <strain evidence="2">Salmonella enterica</strain>
    </source>
</reference>
<reference evidence="2" key="1">
    <citation type="journal article" date="2018" name="Genome Biol.">
        <title>SKESA: strategic k-mer extension for scrupulous assemblies.</title>
        <authorList>
            <person name="Souvorov A."/>
            <person name="Agarwala R."/>
            <person name="Lipman D.J."/>
        </authorList>
    </citation>
    <scope>NUCLEOTIDE SEQUENCE</scope>
    <source>
        <strain evidence="2">Salmonella enterica</strain>
    </source>
</reference>
<dbReference type="RefSeq" id="WP_203438285.1">
    <property type="nucleotide sequence ID" value="NZ_CP063140.1"/>
</dbReference>
<gene>
    <name evidence="1" type="ORF">G0E06_18590</name>
    <name evidence="2" type="ORF">G9X08_002101</name>
</gene>
<dbReference type="EMBL" id="DAAMKA010000059">
    <property type="protein sequence ID" value="HAC6990156.1"/>
    <property type="molecule type" value="Genomic_DNA"/>
</dbReference>
<evidence type="ECO:0000313" key="2">
    <source>
        <dbReference type="EMBL" id="HAF7184643.1"/>
    </source>
</evidence>
<organism evidence="2">
    <name type="scientific">Salmonella enterica subsp. enterica serovar Napoli</name>
    <dbReference type="NCBI Taxonomy" id="1151001"/>
    <lineage>
        <taxon>Bacteria</taxon>
        <taxon>Pseudomonadati</taxon>
        <taxon>Pseudomonadota</taxon>
        <taxon>Gammaproteobacteria</taxon>
        <taxon>Enterobacterales</taxon>
        <taxon>Enterobacteriaceae</taxon>
        <taxon>Salmonella</taxon>
    </lineage>
</organism>
<accession>A0A5I0FT80</accession>
<comment type="caution">
    <text evidence="2">The sequence shown here is derived from an EMBL/GenBank/DDBJ whole genome shotgun (WGS) entry which is preliminary data.</text>
</comment>
<protein>
    <submittedName>
        <fullName evidence="2">Uncharacterized protein</fullName>
    </submittedName>
</protein>
<evidence type="ECO:0000313" key="1">
    <source>
        <dbReference type="EMBL" id="HAC6990156.1"/>
    </source>
</evidence>
<name>A0A5I0FT80_SALET</name>
<sequence>MKLQNETLTNSIFGSQFNDAHSALAHMVSELNSPHTKPYADILETAPDMLSPLLRMLYKPLYQHGLMMNQSLLSVNEGTDNAQFSILTTFYHIPSGTEFESISSVPLISNDKQLIMPEKNKLDFYRRYALYGVLGIVDENIPVNYNS</sequence>